<dbReference type="GO" id="GO:0005739">
    <property type="term" value="C:mitochondrion"/>
    <property type="evidence" value="ECO:0007669"/>
    <property type="project" value="TreeGrafter"/>
</dbReference>
<reference evidence="2" key="1">
    <citation type="submission" date="2018-06" db="EMBL/GenBank/DDBJ databases">
        <title>Genome assembly of Danube salmon.</title>
        <authorList>
            <person name="Macqueen D.J."/>
            <person name="Gundappa M.K."/>
        </authorList>
    </citation>
    <scope>NUCLEOTIDE SEQUENCE [LARGE SCALE GENOMIC DNA]</scope>
</reference>
<reference evidence="1" key="2">
    <citation type="submission" date="2025-08" db="UniProtKB">
        <authorList>
            <consortium name="Ensembl"/>
        </authorList>
    </citation>
    <scope>IDENTIFICATION</scope>
</reference>
<evidence type="ECO:0000313" key="2">
    <source>
        <dbReference type="Proteomes" id="UP000314982"/>
    </source>
</evidence>
<proteinExistence type="predicted"/>
<protein>
    <submittedName>
        <fullName evidence="1">Mitochondrial ribosomal protein L37</fullName>
    </submittedName>
</protein>
<name>A0A4W5M6Q2_9TELE</name>
<evidence type="ECO:0000313" key="1">
    <source>
        <dbReference type="Ensembl" id="ENSHHUP00000034356.1"/>
    </source>
</evidence>
<sequence length="229" mass="25980">EEMPLHKEKPCFIFNQRTNALEGIRQALWLTKSKLTKGLSDQVLSLALNSANQIENQDERVEIAIRNGCFWDTTEERPSREKFCVALLKNLIHLCGSLQVSHPGLGRRILVEQCSLAGTWSRGRQNRPLLKSMAPLPVLAGEEEVKSTADHVLETFYPISPTIDLQFTKYTVQLCRFTGPTIILYKRYLKTYDQVFFLSALPLQIPSGLSGYKSKTFQKFLSLYLNGAV</sequence>
<dbReference type="Proteomes" id="UP000314982">
    <property type="component" value="Unassembled WGS sequence"/>
</dbReference>
<dbReference type="STRING" id="62062.ENSHHUP00000034356"/>
<dbReference type="GeneTree" id="ENSGT00390000000867"/>
<accession>A0A4W5M6Q2</accession>
<organism evidence="1 2">
    <name type="scientific">Hucho hucho</name>
    <name type="common">huchen</name>
    <dbReference type="NCBI Taxonomy" id="62062"/>
    <lineage>
        <taxon>Eukaryota</taxon>
        <taxon>Metazoa</taxon>
        <taxon>Chordata</taxon>
        <taxon>Craniata</taxon>
        <taxon>Vertebrata</taxon>
        <taxon>Euteleostomi</taxon>
        <taxon>Actinopterygii</taxon>
        <taxon>Neopterygii</taxon>
        <taxon>Teleostei</taxon>
        <taxon>Protacanthopterygii</taxon>
        <taxon>Salmoniformes</taxon>
        <taxon>Salmonidae</taxon>
        <taxon>Salmoninae</taxon>
        <taxon>Hucho</taxon>
    </lineage>
</organism>
<keyword evidence="2" id="KW-1185">Reference proteome</keyword>
<dbReference type="InterPro" id="IPR052482">
    <property type="entry name" value="mtLSU_mL37"/>
</dbReference>
<dbReference type="PANTHER" id="PTHR15889">
    <property type="entry name" value="MITOCHONDRIAL RIBOSOMAL PROTEIN L37"/>
    <property type="match status" value="1"/>
</dbReference>
<dbReference type="Ensembl" id="ENSHHUT00000035737.1">
    <property type="protein sequence ID" value="ENSHHUP00000034356.1"/>
    <property type="gene ID" value="ENSHHUG00000021660.1"/>
</dbReference>
<dbReference type="AlphaFoldDB" id="A0A4W5M6Q2"/>
<dbReference type="PANTHER" id="PTHR15889:SF2">
    <property type="entry name" value="LARGE RIBOSOMAL SUBUNIT PROTEIN ML37"/>
    <property type="match status" value="1"/>
</dbReference>
<reference evidence="1" key="3">
    <citation type="submission" date="2025-09" db="UniProtKB">
        <authorList>
            <consortium name="Ensembl"/>
        </authorList>
    </citation>
    <scope>IDENTIFICATION</scope>
</reference>